<dbReference type="PIRSF" id="PIRSF004911">
    <property type="entry name" value="DUF160"/>
    <property type="match status" value="1"/>
</dbReference>
<keyword evidence="13" id="KW-1185">Reference proteome</keyword>
<evidence type="ECO:0000256" key="10">
    <source>
        <dbReference type="PIRSR" id="PIRSR603739-50"/>
    </source>
</evidence>
<keyword evidence="5 10" id="KW-0663">Pyridoxal phosphate</keyword>
<feature type="modified residue" description="N6-(pyridoxal phosphate)lysine" evidence="10">
    <location>
        <position position="308"/>
    </location>
</feature>
<dbReference type="AlphaFoldDB" id="A0A5D0MJP0"/>
<dbReference type="GO" id="GO:0016853">
    <property type="term" value="F:isomerase activity"/>
    <property type="evidence" value="ECO:0007669"/>
    <property type="project" value="UniProtKB-KW"/>
</dbReference>
<dbReference type="Proteomes" id="UP000324143">
    <property type="component" value="Unassembled WGS sequence"/>
</dbReference>
<dbReference type="PANTHER" id="PTHR30538">
    <property type="entry name" value="LYSINE 2,3-AMINOMUTASE-RELATED"/>
    <property type="match status" value="1"/>
</dbReference>
<dbReference type="Pfam" id="PF13353">
    <property type="entry name" value="Fer4_12"/>
    <property type="match status" value="1"/>
</dbReference>
<dbReference type="InterPro" id="IPR025895">
    <property type="entry name" value="LAM_C_dom"/>
</dbReference>
<dbReference type="SFLD" id="SFLDG01070">
    <property type="entry name" value="PLP-dependent"/>
    <property type="match status" value="1"/>
</dbReference>
<dbReference type="Pfam" id="PF12544">
    <property type="entry name" value="LAM_C"/>
    <property type="match status" value="1"/>
</dbReference>
<dbReference type="SFLD" id="SFLDS00029">
    <property type="entry name" value="Radical_SAM"/>
    <property type="match status" value="1"/>
</dbReference>
<dbReference type="NCBIfam" id="TIGR00238">
    <property type="entry name" value="KamA family radical SAM protein"/>
    <property type="match status" value="1"/>
</dbReference>
<evidence type="ECO:0000259" key="11">
    <source>
        <dbReference type="PROSITE" id="PS51918"/>
    </source>
</evidence>
<dbReference type="InterPro" id="IPR058240">
    <property type="entry name" value="rSAM_sf"/>
</dbReference>
<keyword evidence="2 9" id="KW-0004">4Fe-4S</keyword>
<dbReference type="GO" id="GO:0051539">
    <property type="term" value="F:4 iron, 4 sulfur cluster binding"/>
    <property type="evidence" value="ECO:0007669"/>
    <property type="project" value="UniProtKB-KW"/>
</dbReference>
<dbReference type="SUPFAM" id="SSF102114">
    <property type="entry name" value="Radical SAM enzymes"/>
    <property type="match status" value="1"/>
</dbReference>
<organism evidence="12 13">
    <name type="scientific">Candidatus Mcinerneyibacterium aminivorans</name>
    <dbReference type="NCBI Taxonomy" id="2703815"/>
    <lineage>
        <taxon>Bacteria</taxon>
        <taxon>Candidatus Macinerneyibacteriota</taxon>
        <taxon>Candidatus Mcinerneyibacteria</taxon>
        <taxon>Candidatus Mcinerneyibacteriales</taxon>
        <taxon>Candidatus Mcinerneyibacteriaceae</taxon>
        <taxon>Candidatus Mcinerneyibacterium</taxon>
    </lineage>
</organism>
<evidence type="ECO:0000256" key="6">
    <source>
        <dbReference type="ARBA" id="ARBA00023004"/>
    </source>
</evidence>
<dbReference type="PANTHER" id="PTHR30538:SF1">
    <property type="entry name" value="L-LYSINE 2,3-AMINOMUTASE"/>
    <property type="match status" value="1"/>
</dbReference>
<feature type="binding site" evidence="9">
    <location>
        <position position="97"/>
    </location>
    <ligand>
        <name>[4Fe-4S] cluster</name>
        <dbReference type="ChEBI" id="CHEBI:49883"/>
        <note>4Fe-4S-S-AdoMet</note>
    </ligand>
</feature>
<feature type="domain" description="Radical SAM core" evidence="11">
    <location>
        <begin position="83"/>
        <end position="293"/>
    </location>
</feature>
<evidence type="ECO:0000256" key="4">
    <source>
        <dbReference type="ARBA" id="ARBA00022723"/>
    </source>
</evidence>
<dbReference type="GO" id="GO:0046872">
    <property type="term" value="F:metal ion binding"/>
    <property type="evidence" value="ECO:0007669"/>
    <property type="project" value="UniProtKB-KW"/>
</dbReference>
<keyword evidence="7 9" id="KW-0411">Iron-sulfur</keyword>
<dbReference type="InterPro" id="IPR007197">
    <property type="entry name" value="rSAM"/>
</dbReference>
<evidence type="ECO:0000313" key="13">
    <source>
        <dbReference type="Proteomes" id="UP000324143"/>
    </source>
</evidence>
<keyword evidence="8" id="KW-0413">Isomerase</keyword>
<evidence type="ECO:0000256" key="7">
    <source>
        <dbReference type="ARBA" id="ARBA00023014"/>
    </source>
</evidence>
<dbReference type="InterPro" id="IPR003739">
    <property type="entry name" value="Lys_aminomutase/Glu_NH3_mut"/>
</dbReference>
<dbReference type="InterPro" id="IPR013785">
    <property type="entry name" value="Aldolase_TIM"/>
</dbReference>
<gene>
    <name evidence="12" type="ORF">FXF47_03425</name>
</gene>
<feature type="binding site" evidence="9">
    <location>
        <position position="101"/>
    </location>
    <ligand>
        <name>[4Fe-4S] cluster</name>
        <dbReference type="ChEBI" id="CHEBI:49883"/>
        <note>4Fe-4S-S-AdoMet</note>
    </ligand>
</feature>
<keyword evidence="6" id="KW-0408">Iron</keyword>
<evidence type="ECO:0000256" key="9">
    <source>
        <dbReference type="PIRSR" id="PIRSR004911-1"/>
    </source>
</evidence>
<comment type="cofactor">
    <cofactor evidence="1 10">
        <name>pyridoxal 5'-phosphate</name>
        <dbReference type="ChEBI" id="CHEBI:597326"/>
    </cofactor>
</comment>
<dbReference type="PROSITE" id="PS51918">
    <property type="entry name" value="RADICAL_SAM"/>
    <property type="match status" value="1"/>
</dbReference>
<evidence type="ECO:0000256" key="5">
    <source>
        <dbReference type="ARBA" id="ARBA00022898"/>
    </source>
</evidence>
<evidence type="ECO:0000256" key="8">
    <source>
        <dbReference type="ARBA" id="ARBA00023235"/>
    </source>
</evidence>
<proteinExistence type="predicted"/>
<evidence type="ECO:0000256" key="3">
    <source>
        <dbReference type="ARBA" id="ARBA00022691"/>
    </source>
</evidence>
<protein>
    <submittedName>
        <fullName evidence="12">KamA family radical SAM protein</fullName>
    </submittedName>
</protein>
<evidence type="ECO:0000256" key="1">
    <source>
        <dbReference type="ARBA" id="ARBA00001933"/>
    </source>
</evidence>
<sequence length="339" mass="39273">MSKILGINHFKNRLNDFKKIKEVTEEYPFRITEYYTDLIQSYDKKDPIFSQCFPQKKELQDSSKFSLDPFCEKQNQKIESFIHRYPNKGVLLLNNICGVNCRHCMRKRLWDNNKKEISKDRIDDIISYCIKEEINDVIISGGDPLMSSPELLDEVVSRLSEVRNIKVIRIGSRIPVVDPDRINEKIISIFKKTEKLHLLTHFNHPKEVTDLSKCYISKIVDTGTPVFNQTVLLKNINDSASTLSELFMKLLEIKIKPYYLHQCDLVRGVTHFWVEPSRGIKLLKKMEGLISGLAMPYYAIDLPGGKGKVLLGPNSELSKINGKYILKNYKNETISYSLY</sequence>
<evidence type="ECO:0000313" key="12">
    <source>
        <dbReference type="EMBL" id="TYB31660.1"/>
    </source>
</evidence>
<dbReference type="EMBL" id="VSIX01000032">
    <property type="protein sequence ID" value="TYB31660.1"/>
    <property type="molecule type" value="Genomic_DNA"/>
</dbReference>
<dbReference type="CDD" id="cd01335">
    <property type="entry name" value="Radical_SAM"/>
    <property type="match status" value="1"/>
</dbReference>
<keyword evidence="4 9" id="KW-0479">Metal-binding</keyword>
<comment type="caution">
    <text evidence="12">The sequence shown here is derived from an EMBL/GenBank/DDBJ whole genome shotgun (WGS) entry which is preliminary data.</text>
</comment>
<reference evidence="12" key="1">
    <citation type="submission" date="2019-08" db="EMBL/GenBank/DDBJ databases">
        <title>Genomic characterization of a novel candidate phylum (ARYD3) from a high temperature, high salinity tertiary oil reservoir in north central Oklahoma, USA.</title>
        <authorList>
            <person name="Youssef N.H."/>
            <person name="Yadav A."/>
            <person name="Elshahed M.S."/>
        </authorList>
    </citation>
    <scope>NUCLEOTIDE SEQUENCE [LARGE SCALE GENOMIC DNA]</scope>
    <source>
        <strain evidence="12">ARYD3</strain>
    </source>
</reference>
<accession>A0A5D0MJP0</accession>
<feature type="binding site" evidence="9">
    <location>
        <position position="104"/>
    </location>
    <ligand>
        <name>[4Fe-4S] cluster</name>
        <dbReference type="ChEBI" id="CHEBI:49883"/>
        <note>4Fe-4S-S-AdoMet</note>
    </ligand>
</feature>
<dbReference type="Gene3D" id="3.20.20.70">
    <property type="entry name" value="Aldolase class I"/>
    <property type="match status" value="1"/>
</dbReference>
<name>A0A5D0MJP0_9BACT</name>
<keyword evidence="3" id="KW-0949">S-adenosyl-L-methionine</keyword>
<evidence type="ECO:0000256" key="2">
    <source>
        <dbReference type="ARBA" id="ARBA00022485"/>
    </source>
</evidence>